<dbReference type="InterPro" id="IPR011704">
    <property type="entry name" value="ATPase_dyneun-rel_AAA"/>
</dbReference>
<dbReference type="Proteomes" id="UP000579153">
    <property type="component" value="Unassembled WGS sequence"/>
</dbReference>
<dbReference type="EMBL" id="JACHMB010000001">
    <property type="protein sequence ID" value="MBB5784395.1"/>
    <property type="molecule type" value="Genomic_DNA"/>
</dbReference>
<dbReference type="Gene3D" id="3.40.50.300">
    <property type="entry name" value="P-loop containing nucleotide triphosphate hydrolases"/>
    <property type="match status" value="1"/>
</dbReference>
<sequence length="308" mass="33963">MESPPDDSPDAPELTGVALRRGETYQTAGAVGPDGLTDEARMVNAALVLRRPLLVTGDPGSGKSSLAYRIAYELGLGAVLRWQVTSRSKLVDGLYSYDAVARLHDAQLAKRGPMPPVGHYLQLGPLGTALYPHRRPRVALIDEIDKGDFDLPNDLLNALDEGEFPIKQLVRPMTAKEETAQVLTAERQPVQVRGGVVRCANFPVIVMTSNGEREFPPAFLRRCLQLRIEHHQDRVHLGKVLRAQLPGVADEAVEEGIAEFVKSSQSGQFPVDQLLSAVFMIKDVRDRELREQLLKLAMQPIDGPQERE</sequence>
<proteinExistence type="predicted"/>
<dbReference type="Pfam" id="PF07728">
    <property type="entry name" value="AAA_5"/>
    <property type="match status" value="1"/>
</dbReference>
<organism evidence="2 3">
    <name type="scientific">Nonomuraea jabiensis</name>
    <dbReference type="NCBI Taxonomy" id="882448"/>
    <lineage>
        <taxon>Bacteria</taxon>
        <taxon>Bacillati</taxon>
        <taxon>Actinomycetota</taxon>
        <taxon>Actinomycetes</taxon>
        <taxon>Streptosporangiales</taxon>
        <taxon>Streptosporangiaceae</taxon>
        <taxon>Nonomuraea</taxon>
    </lineage>
</organism>
<evidence type="ECO:0000313" key="2">
    <source>
        <dbReference type="EMBL" id="MBB5784395.1"/>
    </source>
</evidence>
<reference evidence="2 3" key="1">
    <citation type="submission" date="2020-08" db="EMBL/GenBank/DDBJ databases">
        <title>Sequencing the genomes of 1000 actinobacteria strains.</title>
        <authorList>
            <person name="Klenk H.-P."/>
        </authorList>
    </citation>
    <scope>NUCLEOTIDE SEQUENCE [LARGE SCALE GENOMIC DNA]</scope>
    <source>
        <strain evidence="2 3">DSM 45507</strain>
    </source>
</reference>
<dbReference type="SMART" id="SM00382">
    <property type="entry name" value="AAA"/>
    <property type="match status" value="1"/>
</dbReference>
<evidence type="ECO:0000259" key="1">
    <source>
        <dbReference type="SMART" id="SM00382"/>
    </source>
</evidence>
<dbReference type="AlphaFoldDB" id="A0A7W9GIF2"/>
<comment type="caution">
    <text evidence="2">The sequence shown here is derived from an EMBL/GenBank/DDBJ whole genome shotgun (WGS) entry which is preliminary data.</text>
</comment>
<protein>
    <submittedName>
        <fullName evidence="2">MoxR-like ATPase</fullName>
    </submittedName>
</protein>
<evidence type="ECO:0000313" key="3">
    <source>
        <dbReference type="Proteomes" id="UP000579153"/>
    </source>
</evidence>
<dbReference type="CDD" id="cd00009">
    <property type="entry name" value="AAA"/>
    <property type="match status" value="1"/>
</dbReference>
<feature type="domain" description="AAA+ ATPase" evidence="1">
    <location>
        <begin position="49"/>
        <end position="234"/>
    </location>
</feature>
<dbReference type="GO" id="GO:0016887">
    <property type="term" value="F:ATP hydrolysis activity"/>
    <property type="evidence" value="ECO:0007669"/>
    <property type="project" value="InterPro"/>
</dbReference>
<dbReference type="GO" id="GO:0005524">
    <property type="term" value="F:ATP binding"/>
    <property type="evidence" value="ECO:0007669"/>
    <property type="project" value="InterPro"/>
</dbReference>
<dbReference type="InterPro" id="IPR027417">
    <property type="entry name" value="P-loop_NTPase"/>
</dbReference>
<gene>
    <name evidence="2" type="ORF">HD596_011151</name>
</gene>
<keyword evidence="3" id="KW-1185">Reference proteome</keyword>
<dbReference type="InterPro" id="IPR003593">
    <property type="entry name" value="AAA+_ATPase"/>
</dbReference>
<accession>A0A7W9GIF2</accession>
<dbReference type="RefSeq" id="WP_185077351.1">
    <property type="nucleotide sequence ID" value="NZ_JACHMB010000001.1"/>
</dbReference>
<name>A0A7W9GIF2_9ACTN</name>
<dbReference type="SUPFAM" id="SSF52540">
    <property type="entry name" value="P-loop containing nucleoside triphosphate hydrolases"/>
    <property type="match status" value="1"/>
</dbReference>